<name>G2GP21_9ACTN</name>
<keyword evidence="3" id="KW-1185">Reference proteome</keyword>
<dbReference type="AlphaFoldDB" id="G2GP21"/>
<proteinExistence type="predicted"/>
<comment type="caution">
    <text evidence="2">The sequence shown here is derived from an EMBL/GenBank/DDBJ whole genome shotgun (WGS) entry which is preliminary data.</text>
</comment>
<feature type="region of interest" description="Disordered" evidence="1">
    <location>
        <begin position="1"/>
        <end position="29"/>
    </location>
</feature>
<reference evidence="2 3" key="1">
    <citation type="submission" date="2011-08" db="EMBL/GenBank/DDBJ databases">
        <authorList>
            <person name="Lin Y."/>
            <person name="Hao X."/>
            <person name="Johnstone L."/>
            <person name="Miller S.J."/>
            <person name="Wei G."/>
            <person name="Rensing C."/>
        </authorList>
    </citation>
    <scope>NUCLEOTIDE SEQUENCE [LARGE SCALE GENOMIC DNA]</scope>
    <source>
        <strain evidence="2 3">K42</strain>
    </source>
</reference>
<feature type="region of interest" description="Disordered" evidence="1">
    <location>
        <begin position="51"/>
        <end position="75"/>
    </location>
</feature>
<evidence type="ECO:0000256" key="1">
    <source>
        <dbReference type="SAM" id="MobiDB-lite"/>
    </source>
</evidence>
<feature type="non-terminal residue" evidence="2">
    <location>
        <position position="75"/>
    </location>
</feature>
<evidence type="ECO:0000313" key="2">
    <source>
        <dbReference type="EMBL" id="EGX54749.1"/>
    </source>
</evidence>
<dbReference type="Proteomes" id="UP000004217">
    <property type="component" value="Unassembled WGS sequence"/>
</dbReference>
<protein>
    <submittedName>
        <fullName evidence="2">Uncharacterized protein</fullName>
    </submittedName>
</protein>
<accession>G2GP21</accession>
<organism evidence="2 3">
    <name type="scientific">Streptomyces zinciresistens K42</name>
    <dbReference type="NCBI Taxonomy" id="700597"/>
    <lineage>
        <taxon>Bacteria</taxon>
        <taxon>Bacillati</taxon>
        <taxon>Actinomycetota</taxon>
        <taxon>Actinomycetes</taxon>
        <taxon>Kitasatosporales</taxon>
        <taxon>Streptomycetaceae</taxon>
        <taxon>Streptomyces</taxon>
    </lineage>
</organism>
<feature type="compositionally biased region" description="Acidic residues" evidence="1">
    <location>
        <begin position="64"/>
        <end position="75"/>
    </location>
</feature>
<dbReference type="EMBL" id="AGBF01000335">
    <property type="protein sequence ID" value="EGX54749.1"/>
    <property type="molecule type" value="Genomic_DNA"/>
</dbReference>
<evidence type="ECO:0000313" key="3">
    <source>
        <dbReference type="Proteomes" id="UP000004217"/>
    </source>
</evidence>
<sequence length="75" mass="8500">MEDQFTTDERGKIGAKDGATERPRRGRNPAWYPITEQARLSYRRAQEIFEESTRLPASPLAGPEDVDDLEGALHE</sequence>
<feature type="compositionally biased region" description="Basic and acidic residues" evidence="1">
    <location>
        <begin position="7"/>
        <end position="23"/>
    </location>
</feature>
<gene>
    <name evidence="2" type="ORF">SZN_36384</name>
</gene>